<dbReference type="InterPro" id="IPR008926">
    <property type="entry name" value="RNR_R1-su_N"/>
</dbReference>
<dbReference type="STRING" id="765440.A0A0C3ESU9"/>
<reference evidence="2" key="2">
    <citation type="submission" date="2015-01" db="EMBL/GenBank/DDBJ databases">
        <title>Evolutionary Origins and Diversification of the Mycorrhizal Mutualists.</title>
        <authorList>
            <consortium name="DOE Joint Genome Institute"/>
            <consortium name="Mycorrhizal Genomics Consortium"/>
            <person name="Kohler A."/>
            <person name="Kuo A."/>
            <person name="Nagy L.G."/>
            <person name="Floudas D."/>
            <person name="Copeland A."/>
            <person name="Barry K.W."/>
            <person name="Cichocki N."/>
            <person name="Veneault-Fourrey C."/>
            <person name="LaButti K."/>
            <person name="Lindquist E.A."/>
            <person name="Lipzen A."/>
            <person name="Lundell T."/>
            <person name="Morin E."/>
            <person name="Murat C."/>
            <person name="Riley R."/>
            <person name="Ohm R."/>
            <person name="Sun H."/>
            <person name="Tunlid A."/>
            <person name="Henrissat B."/>
            <person name="Grigoriev I.V."/>
            <person name="Hibbett D.S."/>
            <person name="Martin F."/>
        </authorList>
    </citation>
    <scope>NUCLEOTIDE SEQUENCE [LARGE SCALE GENOMIC DNA]</scope>
    <source>
        <strain evidence="2">F 1598</strain>
    </source>
</reference>
<evidence type="ECO:0000313" key="2">
    <source>
        <dbReference type="Proteomes" id="UP000054166"/>
    </source>
</evidence>
<dbReference type="Gene3D" id="3.20.70.20">
    <property type="match status" value="1"/>
</dbReference>
<keyword evidence="2" id="KW-1185">Reference proteome</keyword>
<dbReference type="PANTHER" id="PTHR11573:SF6">
    <property type="entry name" value="RIBONUCLEOSIDE-DIPHOSPHATE REDUCTASE LARGE SUBUNIT"/>
    <property type="match status" value="1"/>
</dbReference>
<dbReference type="InterPro" id="IPR039718">
    <property type="entry name" value="Rrm1"/>
</dbReference>
<dbReference type="InParanoid" id="A0A0C3ESU9"/>
<dbReference type="PANTHER" id="PTHR11573">
    <property type="entry name" value="RIBONUCLEOSIDE-DIPHOSPHATE REDUCTASE LARGE CHAIN"/>
    <property type="match status" value="1"/>
</dbReference>
<evidence type="ECO:0000313" key="1">
    <source>
        <dbReference type="EMBL" id="KIM71169.1"/>
    </source>
</evidence>
<protein>
    <submittedName>
        <fullName evidence="1">Uncharacterized protein</fullName>
    </submittedName>
</protein>
<dbReference type="Proteomes" id="UP000054166">
    <property type="component" value="Unassembled WGS sequence"/>
</dbReference>
<dbReference type="GO" id="GO:0005524">
    <property type="term" value="F:ATP binding"/>
    <property type="evidence" value="ECO:0007669"/>
    <property type="project" value="TreeGrafter"/>
</dbReference>
<accession>A0A0C3ESU9</accession>
<reference evidence="1 2" key="1">
    <citation type="submission" date="2014-04" db="EMBL/GenBank/DDBJ databases">
        <authorList>
            <consortium name="DOE Joint Genome Institute"/>
            <person name="Kuo A."/>
            <person name="Tarkka M."/>
            <person name="Buscot F."/>
            <person name="Kohler A."/>
            <person name="Nagy L.G."/>
            <person name="Floudas D."/>
            <person name="Copeland A."/>
            <person name="Barry K.W."/>
            <person name="Cichocki N."/>
            <person name="Veneault-Fourrey C."/>
            <person name="LaButti K."/>
            <person name="Lindquist E.A."/>
            <person name="Lipzen A."/>
            <person name="Lundell T."/>
            <person name="Morin E."/>
            <person name="Murat C."/>
            <person name="Sun H."/>
            <person name="Tunlid A."/>
            <person name="Henrissat B."/>
            <person name="Grigoriev I.V."/>
            <person name="Hibbett D.S."/>
            <person name="Martin F."/>
            <person name="Nordberg H.P."/>
            <person name="Cantor M.N."/>
            <person name="Hua S.X."/>
        </authorList>
    </citation>
    <scope>NUCLEOTIDE SEQUENCE [LARGE SCALE GENOMIC DNA]</scope>
    <source>
        <strain evidence="1 2">F 1598</strain>
    </source>
</reference>
<organism evidence="1 2">
    <name type="scientific">Piloderma croceum (strain F 1598)</name>
    <dbReference type="NCBI Taxonomy" id="765440"/>
    <lineage>
        <taxon>Eukaryota</taxon>
        <taxon>Fungi</taxon>
        <taxon>Dikarya</taxon>
        <taxon>Basidiomycota</taxon>
        <taxon>Agaricomycotina</taxon>
        <taxon>Agaricomycetes</taxon>
        <taxon>Agaricomycetidae</taxon>
        <taxon>Atheliales</taxon>
        <taxon>Atheliaceae</taxon>
        <taxon>Piloderma</taxon>
    </lineage>
</organism>
<dbReference type="GO" id="GO:0009263">
    <property type="term" value="P:deoxyribonucleotide biosynthetic process"/>
    <property type="evidence" value="ECO:0007669"/>
    <property type="project" value="TreeGrafter"/>
</dbReference>
<gene>
    <name evidence="1" type="ORF">PILCRDRAFT_17315</name>
</gene>
<sequence>MASIELTRGSSSVFSAIIYDCDFHYNYFEFERSYLLRINSHVAEHPQQMIMHIVVGIHGSDIECMLETYNLISKHAPPHTIHYHSKNSIIHLAASIRELTTFCPCSHAQKGNR</sequence>
<dbReference type="HOGENOM" id="CLU_2134492_0_0_1"/>
<dbReference type="AlphaFoldDB" id="A0A0C3ESU9"/>
<dbReference type="OrthoDB" id="3000483at2759"/>
<name>A0A0C3ESU9_PILCF</name>
<dbReference type="EMBL" id="KN833436">
    <property type="protein sequence ID" value="KIM71169.1"/>
    <property type="molecule type" value="Genomic_DNA"/>
</dbReference>
<dbReference type="SUPFAM" id="SSF48168">
    <property type="entry name" value="R1 subunit of ribonucleotide reductase, N-terminal domain"/>
    <property type="match status" value="1"/>
</dbReference>
<proteinExistence type="predicted"/>
<dbReference type="GO" id="GO:0005971">
    <property type="term" value="C:ribonucleoside-diphosphate reductase complex"/>
    <property type="evidence" value="ECO:0007669"/>
    <property type="project" value="TreeGrafter"/>
</dbReference>
<dbReference type="GO" id="GO:0004748">
    <property type="term" value="F:ribonucleoside-diphosphate reductase activity, thioredoxin disulfide as acceptor"/>
    <property type="evidence" value="ECO:0007669"/>
    <property type="project" value="TreeGrafter"/>
</dbReference>